<dbReference type="Proteomes" id="UP000576087">
    <property type="component" value="Unassembled WGS sequence"/>
</dbReference>
<dbReference type="InterPro" id="IPR049174">
    <property type="entry name" value="Beta-AFase-like"/>
</dbReference>
<evidence type="ECO:0000313" key="6">
    <source>
        <dbReference type="EMBL" id="MBB4447149.1"/>
    </source>
</evidence>
<dbReference type="Proteomes" id="UP000520770">
    <property type="component" value="Unassembled WGS sequence"/>
</dbReference>
<dbReference type="PANTHER" id="PTHR43465">
    <property type="entry name" value="DUF1680 DOMAIN PROTEIN (AFU_ORTHOLOGUE AFUA_1G08910)"/>
    <property type="match status" value="1"/>
</dbReference>
<dbReference type="Pfam" id="PF20737">
    <property type="entry name" value="Glyco_hydro127C"/>
    <property type="match status" value="1"/>
</dbReference>
<dbReference type="Proteomes" id="UP000524535">
    <property type="component" value="Unassembled WGS sequence"/>
</dbReference>
<evidence type="ECO:0008006" key="10">
    <source>
        <dbReference type="Google" id="ProtNLM"/>
    </source>
</evidence>
<dbReference type="InterPro" id="IPR012878">
    <property type="entry name" value="Beta-AFase-like_GH127_cat"/>
</dbReference>
<feature type="domain" description="Non-reducing end beta-L-arabinofuranosidase-like GH127 catalytic" evidence="1">
    <location>
        <begin position="26"/>
        <end position="425"/>
    </location>
</feature>
<dbReference type="AlphaFoldDB" id="A0A7W6TFG0"/>
<evidence type="ECO:0000313" key="4">
    <source>
        <dbReference type="EMBL" id="MBB4349262.1"/>
    </source>
</evidence>
<feature type="domain" description="Non-reducing end beta-L-arabinofuranosidase-like GH127 C-terminal" evidence="3">
    <location>
        <begin position="534"/>
        <end position="645"/>
    </location>
</feature>
<evidence type="ECO:0000313" key="5">
    <source>
        <dbReference type="EMBL" id="MBB4412517.1"/>
    </source>
</evidence>
<evidence type="ECO:0000259" key="2">
    <source>
        <dbReference type="Pfam" id="PF20736"/>
    </source>
</evidence>
<name>A0A7W6TFG0_9HYPH</name>
<dbReference type="Pfam" id="PF07944">
    <property type="entry name" value="Beta-AFase-like_GH127_cat"/>
    <property type="match status" value="1"/>
</dbReference>
<evidence type="ECO:0000259" key="1">
    <source>
        <dbReference type="Pfam" id="PF07944"/>
    </source>
</evidence>
<protein>
    <recommendedName>
        <fullName evidence="10">Glycoside hydrolase family 127 protein</fullName>
    </recommendedName>
</protein>
<evidence type="ECO:0000259" key="3">
    <source>
        <dbReference type="Pfam" id="PF20737"/>
    </source>
</evidence>
<dbReference type="InterPro" id="IPR049049">
    <property type="entry name" value="Beta-AFase-like_GH127_C"/>
</dbReference>
<sequence length="648" mass="73989">MSSSLKKPATDVARHFDRLVPIEHHHVNFQDGFWKSWSETVRKTTVPTQHMRLGEEGFLEVLDFDKPPAPLARPIQPSGLSMQHFFDSDFGKWIEAASYTLKNTANAELEAQIDAIVEKLEQGQMEDGYLNSWFIRREPDKRWTNLRDLHEMYSMGHLLEGAVAYYEATGKRRFLDVMIRAVDHIGATFGSEPGQLRGYDAHEEIELALVKLYRITKDPRHLKLATYFINERGQIPSYYDEEARLRGEDPADYVYKTYAYSQAHRPVREQSQVVGHAVRAMYLFSAMTDLAHENDDPTLKQACDRLFDNLTSRQLYVTGGLGPSASNEGFTREYDLPNETAYAETCAAVALGFWSHRMAQIDLDAKFTDALETVLFNGALSGISRDGEHYFYENVLESHGQHRRWKWHYCPCCPTNIARMITSLGQYFYSGKAEELAVHLYGANTAELDLGNTYLRLKQETLYPWDGDVRIQLGLTWQAEFSIRLRIPGWCRSWTISINGVPLDADGIVEKGYATIRRSWADGDEIRLSFDMPVERLYAHPAVGEDADRVALKRGPVVYCIEETDIGMEPQRLRLSASGLIEARFDQELLGGAVVLEGEAMEAQVEDWKAGLYRNSPAAFRPRRFKAIPYHLWANRDAGAMQVWLAER</sequence>
<dbReference type="EMBL" id="JACIGY010000003">
    <property type="protein sequence ID" value="MBB4412517.1"/>
    <property type="molecule type" value="Genomic_DNA"/>
</dbReference>
<dbReference type="InterPro" id="IPR008928">
    <property type="entry name" value="6-hairpin_glycosidase_sf"/>
</dbReference>
<organism evidence="5 8">
    <name type="scientific">Aliirhizobium cellulosilyticum</name>
    <dbReference type="NCBI Taxonomy" id="393664"/>
    <lineage>
        <taxon>Bacteria</taxon>
        <taxon>Pseudomonadati</taxon>
        <taxon>Pseudomonadota</taxon>
        <taxon>Alphaproteobacteria</taxon>
        <taxon>Hyphomicrobiales</taxon>
        <taxon>Rhizobiaceae</taxon>
        <taxon>Aliirhizobium</taxon>
    </lineage>
</organism>
<evidence type="ECO:0000313" key="7">
    <source>
        <dbReference type="Proteomes" id="UP000520770"/>
    </source>
</evidence>
<reference evidence="7 8" key="1">
    <citation type="submission" date="2020-08" db="EMBL/GenBank/DDBJ databases">
        <title>Genomic Encyclopedia of Type Strains, Phase IV (KMG-V): Genome sequencing to study the core and pangenomes of soil and plant-associated prokaryotes.</title>
        <authorList>
            <person name="Whitman W."/>
        </authorList>
    </citation>
    <scope>NUCLEOTIDE SEQUENCE [LARGE SCALE GENOMIC DNA]</scope>
    <source>
        <strain evidence="5 8">SEMIA 444</strain>
        <strain evidence="4 7">SEMIA 448</strain>
        <strain evidence="6 9">SEMIA 452</strain>
    </source>
</reference>
<comment type="caution">
    <text evidence="5">The sequence shown here is derived from an EMBL/GenBank/DDBJ whole genome shotgun (WGS) entry which is preliminary data.</text>
</comment>
<dbReference type="GO" id="GO:0005975">
    <property type="term" value="P:carbohydrate metabolic process"/>
    <property type="evidence" value="ECO:0007669"/>
    <property type="project" value="InterPro"/>
</dbReference>
<evidence type="ECO:0000313" key="8">
    <source>
        <dbReference type="Proteomes" id="UP000524535"/>
    </source>
</evidence>
<dbReference type="EMBL" id="JACIGW010000003">
    <property type="protein sequence ID" value="MBB4349262.1"/>
    <property type="molecule type" value="Genomic_DNA"/>
</dbReference>
<dbReference type="Pfam" id="PF20736">
    <property type="entry name" value="Glyco_hydro127M"/>
    <property type="match status" value="1"/>
</dbReference>
<proteinExistence type="predicted"/>
<dbReference type="PANTHER" id="PTHR43465:SF2">
    <property type="entry name" value="DUF1680 DOMAIN PROTEIN (AFU_ORTHOLOGUE AFUA_1G08910)"/>
    <property type="match status" value="1"/>
</dbReference>
<feature type="domain" description="Non-reducing end beta-L-arabinofuranosidase-like GH127 middle" evidence="2">
    <location>
        <begin position="436"/>
        <end position="532"/>
    </location>
</feature>
<dbReference type="SUPFAM" id="SSF48208">
    <property type="entry name" value="Six-hairpin glycosidases"/>
    <property type="match status" value="1"/>
</dbReference>
<evidence type="ECO:0000313" key="9">
    <source>
        <dbReference type="Proteomes" id="UP000576087"/>
    </source>
</evidence>
<keyword evidence="8" id="KW-1185">Reference proteome</keyword>
<dbReference type="RefSeq" id="WP_183824264.1">
    <property type="nucleotide sequence ID" value="NZ_JACIGW010000003.1"/>
</dbReference>
<dbReference type="EMBL" id="JACIHM010000003">
    <property type="protein sequence ID" value="MBB4447149.1"/>
    <property type="molecule type" value="Genomic_DNA"/>
</dbReference>
<dbReference type="InterPro" id="IPR049046">
    <property type="entry name" value="Beta-AFase-like_GH127_middle"/>
</dbReference>
<gene>
    <name evidence="5" type="ORF">GGE31_003030</name>
    <name evidence="4" type="ORF">GGE33_003024</name>
    <name evidence="6" type="ORF">GGE35_002971</name>
</gene>
<accession>A0A7W6TFG0</accession>